<feature type="domain" description="EamA" evidence="8">
    <location>
        <begin position="13"/>
        <end position="155"/>
    </location>
</feature>
<dbReference type="SUPFAM" id="SSF103481">
    <property type="entry name" value="Multidrug resistance efflux transporter EmrE"/>
    <property type="match status" value="2"/>
</dbReference>
<keyword evidence="5 7" id="KW-1133">Transmembrane helix</keyword>
<feature type="transmembrane region" description="Helical" evidence="7">
    <location>
        <begin position="284"/>
        <end position="302"/>
    </location>
</feature>
<feature type="transmembrane region" description="Helical" evidence="7">
    <location>
        <begin position="45"/>
        <end position="64"/>
    </location>
</feature>
<keyword evidence="3" id="KW-1003">Cell membrane</keyword>
<dbReference type="InterPro" id="IPR050638">
    <property type="entry name" value="AA-Vitamin_Transporters"/>
</dbReference>
<feature type="transmembrane region" description="Helical" evidence="7">
    <location>
        <begin position="170"/>
        <end position="188"/>
    </location>
</feature>
<accession>A0A343JB78</accession>
<feature type="transmembrane region" description="Helical" evidence="7">
    <location>
        <begin position="200"/>
        <end position="218"/>
    </location>
</feature>
<dbReference type="OrthoDB" id="3190463at2"/>
<feature type="transmembrane region" description="Helical" evidence="7">
    <location>
        <begin position="110"/>
        <end position="131"/>
    </location>
</feature>
<dbReference type="GO" id="GO:0005886">
    <property type="term" value="C:plasma membrane"/>
    <property type="evidence" value="ECO:0007669"/>
    <property type="project" value="UniProtKB-SubCell"/>
</dbReference>
<organism evidence="9 10">
    <name type="scientific">Clostridium isatidis</name>
    <dbReference type="NCBI Taxonomy" id="182773"/>
    <lineage>
        <taxon>Bacteria</taxon>
        <taxon>Bacillati</taxon>
        <taxon>Bacillota</taxon>
        <taxon>Clostridia</taxon>
        <taxon>Eubacteriales</taxon>
        <taxon>Clostridiaceae</taxon>
        <taxon>Clostridium</taxon>
    </lineage>
</organism>
<evidence type="ECO:0000256" key="7">
    <source>
        <dbReference type="SAM" id="Phobius"/>
    </source>
</evidence>
<name>A0A343JB78_9CLOT</name>
<dbReference type="InterPro" id="IPR000620">
    <property type="entry name" value="EamA_dom"/>
</dbReference>
<dbReference type="InterPro" id="IPR037185">
    <property type="entry name" value="EmrE-like"/>
</dbReference>
<dbReference type="AlphaFoldDB" id="A0A343JB78"/>
<feature type="transmembrane region" description="Helical" evidence="7">
    <location>
        <begin position="138"/>
        <end position="158"/>
    </location>
</feature>
<sequence length="321" mass="35728">MDKSKFYTKKINIIILAAICTFLWGSAFPSIKVGYELFKIDADDLGGKLIFAGYRFFLAGLFVLSLQIVRKINIFKINKKDLKEFTFLGLSQTTLQYIFFYIGMTYTSGVRGSIINGSSTFFSIILAHFIYKNDKLSFNKILGCILGFAGVIIVNLGGSSLLEGSFSFKGEGFITIAAFLISISSIYGKKISQDKDASTVTGYQLTIGGLALIILGYLCGGHLTNFTLKSSFLLIYMALLSSVAFALWSQLIKYNKVGVISVFNFLIPVFATILSAMILKENIFDFKIFIALIFVCAGIYFVNKTKDEELFPYKEIINNEK</sequence>
<evidence type="ECO:0000256" key="3">
    <source>
        <dbReference type="ARBA" id="ARBA00022475"/>
    </source>
</evidence>
<evidence type="ECO:0000256" key="2">
    <source>
        <dbReference type="ARBA" id="ARBA00007362"/>
    </source>
</evidence>
<keyword evidence="10" id="KW-1185">Reference proteome</keyword>
<evidence type="ECO:0000256" key="6">
    <source>
        <dbReference type="ARBA" id="ARBA00023136"/>
    </source>
</evidence>
<dbReference type="PANTHER" id="PTHR32322">
    <property type="entry name" value="INNER MEMBRANE TRANSPORTER"/>
    <property type="match status" value="1"/>
</dbReference>
<evidence type="ECO:0000256" key="5">
    <source>
        <dbReference type="ARBA" id="ARBA00022989"/>
    </source>
</evidence>
<comment type="similarity">
    <text evidence="2">Belongs to the EamA transporter family.</text>
</comment>
<reference evidence="9 10" key="1">
    <citation type="submission" date="2016-08" db="EMBL/GenBank/DDBJ databases">
        <title>Complete Genome Sequence Of The Indigo Reducing Clostridium isatidis DSM15098.</title>
        <authorList>
            <person name="Little G.T."/>
            <person name="Minton N.P."/>
        </authorList>
    </citation>
    <scope>NUCLEOTIDE SEQUENCE [LARGE SCALE GENOMIC DNA]</scope>
    <source>
        <strain evidence="9 10">DSM 15098</strain>
    </source>
</reference>
<gene>
    <name evidence="9" type="ORF">BEN51_04645</name>
</gene>
<dbReference type="PANTHER" id="PTHR32322:SF18">
    <property type="entry name" value="S-ADENOSYLMETHIONINE_S-ADENOSYLHOMOCYSTEINE TRANSPORTER"/>
    <property type="match status" value="1"/>
</dbReference>
<keyword evidence="4 7" id="KW-0812">Transmembrane</keyword>
<evidence type="ECO:0000313" key="9">
    <source>
        <dbReference type="EMBL" id="ASW42786.1"/>
    </source>
</evidence>
<protein>
    <submittedName>
        <fullName evidence="9">Multidrug DMT transporter</fullName>
    </submittedName>
</protein>
<feature type="transmembrane region" description="Helical" evidence="7">
    <location>
        <begin position="230"/>
        <end position="248"/>
    </location>
</feature>
<evidence type="ECO:0000256" key="4">
    <source>
        <dbReference type="ARBA" id="ARBA00022692"/>
    </source>
</evidence>
<dbReference type="Pfam" id="PF00892">
    <property type="entry name" value="EamA"/>
    <property type="match status" value="2"/>
</dbReference>
<evidence type="ECO:0000256" key="1">
    <source>
        <dbReference type="ARBA" id="ARBA00004651"/>
    </source>
</evidence>
<comment type="subcellular location">
    <subcellularLocation>
        <location evidence="1">Cell membrane</location>
        <topology evidence="1">Multi-pass membrane protein</topology>
    </subcellularLocation>
</comment>
<dbReference type="EMBL" id="CP016786">
    <property type="protein sequence ID" value="ASW42786.1"/>
    <property type="molecule type" value="Genomic_DNA"/>
</dbReference>
<feature type="transmembrane region" description="Helical" evidence="7">
    <location>
        <begin position="257"/>
        <end position="278"/>
    </location>
</feature>
<evidence type="ECO:0000313" key="10">
    <source>
        <dbReference type="Proteomes" id="UP000264883"/>
    </source>
</evidence>
<feature type="domain" description="EamA" evidence="8">
    <location>
        <begin position="169"/>
        <end position="303"/>
    </location>
</feature>
<feature type="transmembrane region" description="Helical" evidence="7">
    <location>
        <begin position="85"/>
        <end position="104"/>
    </location>
</feature>
<dbReference type="RefSeq" id="WP_119864920.1">
    <property type="nucleotide sequence ID" value="NZ_CP016786.1"/>
</dbReference>
<keyword evidence="6 7" id="KW-0472">Membrane</keyword>
<dbReference type="Proteomes" id="UP000264883">
    <property type="component" value="Chromosome"/>
</dbReference>
<evidence type="ECO:0000259" key="8">
    <source>
        <dbReference type="Pfam" id="PF00892"/>
    </source>
</evidence>
<dbReference type="KEGG" id="cia:BEN51_04645"/>
<proteinExistence type="inferred from homology"/>